<reference evidence="7 8" key="1">
    <citation type="journal article" date="2023" name="Int. J. Syst. Evol. Microbiol.">
        <title>Methylocystis iwaonis sp. nov., a type II methane-oxidizing bacterium from surface soil of a rice paddy field in Japan, and emended description of the genus Methylocystis (ex Whittenbury et al. 1970) Bowman et al. 1993.</title>
        <authorList>
            <person name="Kaise H."/>
            <person name="Sawadogo J.B."/>
            <person name="Alam M.S."/>
            <person name="Ueno C."/>
            <person name="Dianou D."/>
            <person name="Shinjo R."/>
            <person name="Asakawa S."/>
        </authorList>
    </citation>
    <scope>NUCLEOTIDE SEQUENCE [LARGE SCALE GENOMIC DNA]</scope>
    <source>
        <strain evidence="7 8">SS37A-Re</strain>
    </source>
</reference>
<comment type="subcellular location">
    <subcellularLocation>
        <location evidence="1">Membrane</location>
        <topology evidence="1">Multi-pass membrane protein</topology>
    </subcellularLocation>
</comment>
<dbReference type="EMBL" id="AP027142">
    <property type="protein sequence ID" value="BDV35278.1"/>
    <property type="molecule type" value="Genomic_DNA"/>
</dbReference>
<keyword evidence="3 6" id="KW-0812">Transmembrane</keyword>
<name>A0ABN6VHV8_9HYPH</name>
<keyword evidence="4 6" id="KW-1133">Transmembrane helix</keyword>
<feature type="transmembrane region" description="Helical" evidence="6">
    <location>
        <begin position="254"/>
        <end position="280"/>
    </location>
</feature>
<feature type="transmembrane region" description="Helical" evidence="6">
    <location>
        <begin position="46"/>
        <end position="64"/>
    </location>
</feature>
<dbReference type="InterPro" id="IPR002549">
    <property type="entry name" value="AI-2E-like"/>
</dbReference>
<organism evidence="7 8">
    <name type="scientific">Methylocystis iwaonis</name>
    <dbReference type="NCBI Taxonomy" id="2885079"/>
    <lineage>
        <taxon>Bacteria</taxon>
        <taxon>Pseudomonadati</taxon>
        <taxon>Pseudomonadota</taxon>
        <taxon>Alphaproteobacteria</taxon>
        <taxon>Hyphomicrobiales</taxon>
        <taxon>Methylocystaceae</taxon>
        <taxon>Methylocystis</taxon>
    </lineage>
</organism>
<proteinExistence type="inferred from homology"/>
<keyword evidence="8" id="KW-1185">Reference proteome</keyword>
<evidence type="ECO:0000256" key="3">
    <source>
        <dbReference type="ARBA" id="ARBA00022692"/>
    </source>
</evidence>
<keyword evidence="5 6" id="KW-0472">Membrane</keyword>
<dbReference type="RefSeq" id="WP_281928672.1">
    <property type="nucleotide sequence ID" value="NZ_AP027142.1"/>
</dbReference>
<evidence type="ECO:0000313" key="8">
    <source>
        <dbReference type="Proteomes" id="UP001317629"/>
    </source>
</evidence>
<dbReference type="Proteomes" id="UP001317629">
    <property type="component" value="Chromosome"/>
</dbReference>
<gene>
    <name evidence="7" type="ORF">SS37A_28070</name>
</gene>
<evidence type="ECO:0000256" key="5">
    <source>
        <dbReference type="ARBA" id="ARBA00023136"/>
    </source>
</evidence>
<evidence type="ECO:0000256" key="2">
    <source>
        <dbReference type="ARBA" id="ARBA00009773"/>
    </source>
</evidence>
<feature type="transmembrane region" description="Helical" evidence="6">
    <location>
        <begin position="21"/>
        <end position="40"/>
    </location>
</feature>
<feature type="transmembrane region" description="Helical" evidence="6">
    <location>
        <begin position="335"/>
        <end position="354"/>
    </location>
</feature>
<evidence type="ECO:0000313" key="7">
    <source>
        <dbReference type="EMBL" id="BDV35278.1"/>
    </source>
</evidence>
<dbReference type="Pfam" id="PF01594">
    <property type="entry name" value="AI-2E_transport"/>
    <property type="match status" value="1"/>
</dbReference>
<feature type="transmembrane region" description="Helical" evidence="6">
    <location>
        <begin position="311"/>
        <end position="329"/>
    </location>
</feature>
<feature type="transmembrane region" description="Helical" evidence="6">
    <location>
        <begin position="227"/>
        <end position="247"/>
    </location>
</feature>
<protein>
    <submittedName>
        <fullName evidence="7">AI-2E family transporter</fullName>
    </submittedName>
</protein>
<evidence type="ECO:0000256" key="1">
    <source>
        <dbReference type="ARBA" id="ARBA00004141"/>
    </source>
</evidence>
<evidence type="ECO:0000256" key="6">
    <source>
        <dbReference type="SAM" id="Phobius"/>
    </source>
</evidence>
<evidence type="ECO:0000256" key="4">
    <source>
        <dbReference type="ARBA" id="ARBA00022989"/>
    </source>
</evidence>
<feature type="transmembrane region" description="Helical" evidence="6">
    <location>
        <begin position="76"/>
        <end position="98"/>
    </location>
</feature>
<feature type="transmembrane region" description="Helical" evidence="6">
    <location>
        <begin position="172"/>
        <end position="190"/>
    </location>
</feature>
<dbReference type="PANTHER" id="PTHR21716">
    <property type="entry name" value="TRANSMEMBRANE PROTEIN"/>
    <property type="match status" value="1"/>
</dbReference>
<comment type="similarity">
    <text evidence="2">Belongs to the autoinducer-2 exporter (AI-2E) (TC 2.A.86) family.</text>
</comment>
<accession>A0ABN6VHV8</accession>
<sequence length="363" mass="37897">MDQPARPQDSAAPLETLSWRQGVASLAASAILLGLGVYILSGYLHALLWALVLAVAVWPLYGRFKRRFGPSASKELAPALFALLVGLVILAPIAGLAVDAAAEVRQLLDYARAAEETGLPVPDALARLPGVGAWASQWWAEHLSHAGWAKELAQQLNTSSAREIGASLSANIAHRSILFAISLLTLFFLFRSGESLVSQCRIASTKLFGARGELLAAQMIASVHGTLIGLVLVALGEGVLMGAAYMLTHTPHPILLGVLTAFAAMIPFAAAFAIGLAALLAAATAGMAPALIIAAWGVVVVFAADHFVRPNLIGSAIKLPFIWVLLGILGGAESFQLLGLFIGPAVMAALMALWRELSGPEGV</sequence>
<dbReference type="PANTHER" id="PTHR21716:SF61">
    <property type="entry name" value="BLR8064 PROTEIN"/>
    <property type="match status" value="1"/>
</dbReference>
<feature type="transmembrane region" description="Helical" evidence="6">
    <location>
        <begin position="286"/>
        <end position="304"/>
    </location>
</feature>